<dbReference type="NCBIfam" id="TIGR00414">
    <property type="entry name" value="serS"/>
    <property type="match status" value="1"/>
</dbReference>
<dbReference type="Pfam" id="PF00587">
    <property type="entry name" value="tRNA-synt_2b"/>
    <property type="match status" value="1"/>
</dbReference>
<feature type="site" description="Important for serine binding" evidence="8">
    <location>
        <position position="436"/>
    </location>
</feature>
<feature type="binding site" evidence="8">
    <location>
        <position position="310"/>
    </location>
    <ligand>
        <name>L-serine</name>
        <dbReference type="ChEBI" id="CHEBI:33384"/>
    </ligand>
</feature>
<dbReference type="OrthoDB" id="10264585at2759"/>
<dbReference type="InterPro" id="IPR042103">
    <property type="entry name" value="SerRS_1_N_sf"/>
</dbReference>
<accession>A0A1E4TVI4</accession>
<dbReference type="InterPro" id="IPR006195">
    <property type="entry name" value="aa-tRNA-synth_II"/>
</dbReference>
<feature type="coiled-coil region" evidence="10">
    <location>
        <begin position="84"/>
        <end position="140"/>
    </location>
</feature>
<proteinExistence type="predicted"/>
<feature type="binding site" evidence="8">
    <location>
        <position position="434"/>
    </location>
    <ligand>
        <name>L-serine</name>
        <dbReference type="ChEBI" id="CHEBI:33384"/>
    </ligand>
</feature>
<feature type="binding site" evidence="8">
    <location>
        <position position="278"/>
    </location>
    <ligand>
        <name>L-serine</name>
        <dbReference type="ChEBI" id="CHEBI:33384"/>
    </ligand>
</feature>
<dbReference type="InterPro" id="IPR010978">
    <property type="entry name" value="tRNA-bd_arm"/>
</dbReference>
<evidence type="ECO:0000256" key="6">
    <source>
        <dbReference type="ARBA" id="ARBA00031113"/>
    </source>
</evidence>
<dbReference type="GO" id="GO:0005739">
    <property type="term" value="C:mitochondrion"/>
    <property type="evidence" value="ECO:0007669"/>
    <property type="project" value="EnsemblFungi"/>
</dbReference>
<evidence type="ECO:0000256" key="10">
    <source>
        <dbReference type="SAM" id="Coils"/>
    </source>
</evidence>
<feature type="binding site" evidence="9">
    <location>
        <begin position="399"/>
        <end position="402"/>
    </location>
    <ligand>
        <name>ATP</name>
        <dbReference type="ChEBI" id="CHEBI:30616"/>
    </ligand>
</feature>
<dbReference type="PANTHER" id="PTHR11778">
    <property type="entry name" value="SERYL-TRNA SYNTHETASE"/>
    <property type="match status" value="1"/>
</dbReference>
<dbReference type="Gene3D" id="3.30.930.10">
    <property type="entry name" value="Bira Bifunctional Protein, Domain 2"/>
    <property type="match status" value="1"/>
</dbReference>
<feature type="binding site" evidence="9">
    <location>
        <begin position="326"/>
        <end position="329"/>
    </location>
    <ligand>
        <name>ATP</name>
        <dbReference type="ChEBI" id="CHEBI:30616"/>
    </ligand>
</feature>
<protein>
    <recommendedName>
        <fullName evidence="1">serine--tRNA ligase</fullName>
        <ecNumber evidence="1">6.1.1.11</ecNumber>
    </recommendedName>
    <alternativeName>
        <fullName evidence="6">Seryl-tRNA synthetase</fullName>
    </alternativeName>
    <alternativeName>
        <fullName evidence="7">Seryl-tRNA(Ser) synthetase</fullName>
    </alternativeName>
</protein>
<dbReference type="PIRSF" id="PIRSF001529">
    <property type="entry name" value="Ser-tRNA-synth_IIa"/>
    <property type="match status" value="1"/>
</dbReference>
<dbReference type="PROSITE" id="PS50862">
    <property type="entry name" value="AA_TRNA_LIGASE_II"/>
    <property type="match status" value="1"/>
</dbReference>
<dbReference type="InterPro" id="IPR045864">
    <property type="entry name" value="aa-tRNA-synth_II/BPL/LPL"/>
</dbReference>
<dbReference type="InterPro" id="IPR002314">
    <property type="entry name" value="aa-tRNA-synt_IIb"/>
</dbReference>
<evidence type="ECO:0000256" key="2">
    <source>
        <dbReference type="ARBA" id="ARBA00022598"/>
    </source>
</evidence>
<dbReference type="GO" id="GO:0004828">
    <property type="term" value="F:serine-tRNA ligase activity"/>
    <property type="evidence" value="ECO:0007669"/>
    <property type="project" value="UniProtKB-EC"/>
</dbReference>
<evidence type="ECO:0000256" key="4">
    <source>
        <dbReference type="ARBA" id="ARBA00022840"/>
    </source>
</evidence>
<keyword evidence="13" id="KW-1185">Reference proteome</keyword>
<dbReference type="SUPFAM" id="SSF46589">
    <property type="entry name" value="tRNA-binding arm"/>
    <property type="match status" value="1"/>
</dbReference>
<dbReference type="SUPFAM" id="SSF55681">
    <property type="entry name" value="Class II aaRS and biotin synthetases"/>
    <property type="match status" value="1"/>
</dbReference>
<keyword evidence="10" id="KW-0175">Coiled coil</keyword>
<dbReference type="Gene3D" id="1.10.287.40">
    <property type="entry name" value="Serine-tRNA synthetase, tRNA binding domain"/>
    <property type="match status" value="1"/>
</dbReference>
<evidence type="ECO:0000256" key="7">
    <source>
        <dbReference type="ARBA" id="ARBA00034892"/>
    </source>
</evidence>
<evidence type="ECO:0000259" key="11">
    <source>
        <dbReference type="PROSITE" id="PS50862"/>
    </source>
</evidence>
<evidence type="ECO:0000256" key="3">
    <source>
        <dbReference type="ARBA" id="ARBA00022741"/>
    </source>
</evidence>
<dbReference type="AlphaFoldDB" id="A0A1E4TVI4"/>
<dbReference type="GO" id="GO:0005524">
    <property type="term" value="F:ATP binding"/>
    <property type="evidence" value="ECO:0007669"/>
    <property type="project" value="UniProtKB-KW"/>
</dbReference>
<dbReference type="Proteomes" id="UP000094236">
    <property type="component" value="Unassembled WGS sequence"/>
</dbReference>
<reference evidence="13" key="1">
    <citation type="submission" date="2016-05" db="EMBL/GenBank/DDBJ databases">
        <title>Comparative genomics of biotechnologically important yeasts.</title>
        <authorList>
            <consortium name="DOE Joint Genome Institute"/>
            <person name="Riley R."/>
            <person name="Haridas S."/>
            <person name="Wolfe K.H."/>
            <person name="Lopes M.R."/>
            <person name="Hittinger C.T."/>
            <person name="Goker M."/>
            <person name="Salamov A."/>
            <person name="Wisecaver J."/>
            <person name="Long T.M."/>
            <person name="Aerts A.L."/>
            <person name="Barry K."/>
            <person name="Choi C."/>
            <person name="Clum A."/>
            <person name="Coughlan A.Y."/>
            <person name="Deshpande S."/>
            <person name="Douglass A.P."/>
            <person name="Hanson S.J."/>
            <person name="Klenk H.-P."/>
            <person name="Labutti K."/>
            <person name="Lapidus A."/>
            <person name="Lindquist E."/>
            <person name="Lipzen A."/>
            <person name="Meier-Kolthoff J.P."/>
            <person name="Ohm R.A."/>
            <person name="Otillar R.P."/>
            <person name="Pangilinan J."/>
            <person name="Peng Y."/>
            <person name="Rokas A."/>
            <person name="Rosa C.A."/>
            <person name="Scheuner C."/>
            <person name="Sibirny A.A."/>
            <person name="Slot J.C."/>
            <person name="Stielow J.B."/>
            <person name="Sun H."/>
            <person name="Kurtzman C.P."/>
            <person name="Blackwell M."/>
            <person name="Grigoriev I.V."/>
            <person name="Jeffries T.W."/>
        </authorList>
    </citation>
    <scope>NUCLEOTIDE SEQUENCE [LARGE SCALE GENOMIC DNA]</scope>
    <source>
        <strain evidence="13">NRRL Y-2460</strain>
    </source>
</reference>
<keyword evidence="2" id="KW-0436">Ligase</keyword>
<feature type="binding site" evidence="8">
    <location>
        <position position="333"/>
    </location>
    <ligand>
        <name>L-serine</name>
        <dbReference type="ChEBI" id="CHEBI:33384"/>
    </ligand>
</feature>
<feature type="domain" description="Aminoacyl-transfer RNA synthetases class-II family profile" evidence="11">
    <location>
        <begin position="184"/>
        <end position="462"/>
    </location>
</feature>
<dbReference type="PRINTS" id="PR00981">
    <property type="entry name" value="TRNASYNTHSER"/>
</dbReference>
<evidence type="ECO:0000256" key="1">
    <source>
        <dbReference type="ARBA" id="ARBA00012840"/>
    </source>
</evidence>
<feature type="binding site" evidence="9">
    <location>
        <begin position="310"/>
        <end position="312"/>
    </location>
    <ligand>
        <name>ATP</name>
        <dbReference type="ChEBI" id="CHEBI:30616"/>
    </ligand>
</feature>
<dbReference type="GO" id="GO:0070158">
    <property type="term" value="P:mitochondrial seryl-tRNA aminoacylation"/>
    <property type="evidence" value="ECO:0007669"/>
    <property type="project" value="EnsemblFungi"/>
</dbReference>
<evidence type="ECO:0000256" key="9">
    <source>
        <dbReference type="PIRSR" id="PIRSR001529-2"/>
    </source>
</evidence>
<sequence length="478" mass="54596">MINTRLKKLDRLVVPIWKRYGSFQKNVTSTNVLKRPNFDYKGIIEDQTDYIESILRRELNPQLVDDCRDIKSLYAKFVDQDVTLRNLKNERNILNDEIKKIKSLKDLSSKDREKEILSKLAESKNIVKILESEIDLVRDDLFLKAESLPNLLDSSVDDKEDIISYINPIQDVEFFDLKENSKFDHKEIAERLGIVDFKIASKVCGNSWYYLIGDGALLEQALVQYALKLARHEGFKMVIPPSIVKTEITNSCGFKPRDQSNEQQVYELTNDGLCLTGTAEISLAGLHINKVFENPEALPSRLVGVSRSYRAEAGARGKDTKGLYRVHEFTKVELFSFTKANIKHSLAELEKLLNFQKKFIESLGLTAKIINMPANDLGAPAYKKYDIECFMPGRGNWGELSSASNCTDYQSRRLNIKYRDTSDGMKLKYVHTLNGTAVAVPRVIVAIIENFYDPETESIIIPKVLREYMDGKDKIVKQ</sequence>
<name>A0A1E4TVI4_PACTA</name>
<evidence type="ECO:0000313" key="13">
    <source>
        <dbReference type="Proteomes" id="UP000094236"/>
    </source>
</evidence>
<keyword evidence="4 9" id="KW-0067">ATP-binding</keyword>
<evidence type="ECO:0000313" key="12">
    <source>
        <dbReference type="EMBL" id="ODV95751.1"/>
    </source>
</evidence>
<keyword evidence="3" id="KW-0547">Nucleotide-binding</keyword>
<dbReference type="InterPro" id="IPR002317">
    <property type="entry name" value="Ser-tRNA-ligase_type_1"/>
</dbReference>
<evidence type="ECO:0000256" key="8">
    <source>
        <dbReference type="PIRSR" id="PIRSR001529-1"/>
    </source>
</evidence>
<dbReference type="EC" id="6.1.1.11" evidence="1"/>
<dbReference type="EMBL" id="KV454013">
    <property type="protein sequence ID" value="ODV95751.1"/>
    <property type="molecule type" value="Genomic_DNA"/>
</dbReference>
<keyword evidence="5" id="KW-0030">Aminoacyl-tRNA synthetase</keyword>
<organism evidence="12 13">
    <name type="scientific">Pachysolen tannophilus NRRL Y-2460</name>
    <dbReference type="NCBI Taxonomy" id="669874"/>
    <lineage>
        <taxon>Eukaryota</taxon>
        <taxon>Fungi</taxon>
        <taxon>Dikarya</taxon>
        <taxon>Ascomycota</taxon>
        <taxon>Saccharomycotina</taxon>
        <taxon>Pichiomycetes</taxon>
        <taxon>Pachysolenaceae</taxon>
        <taxon>Pachysolen</taxon>
    </lineage>
</organism>
<dbReference type="STRING" id="669874.A0A1E4TVI4"/>
<evidence type="ECO:0000256" key="5">
    <source>
        <dbReference type="ARBA" id="ARBA00023146"/>
    </source>
</evidence>
<gene>
    <name evidence="12" type="ORF">PACTADRAFT_49207</name>
</gene>